<protein>
    <submittedName>
        <fullName evidence="2">Uncharacterized protein</fullName>
    </submittedName>
</protein>
<dbReference type="EMBL" id="CACRTV010000057">
    <property type="protein sequence ID" value="VYU45184.1"/>
    <property type="molecule type" value="Genomic_DNA"/>
</dbReference>
<proteinExistence type="predicted"/>
<sequence length="381" mass="42160">MKLKNTTKSSESVSNVYSRLTQMVNAFSGFSILSVFSTQRVFAAEENALMDLFDTEAFRGSWRWFDKVNWLGGILNMLISIFCFIALFSIAFQIVITLVYFSQKPFWDNVHNIKQENVGQGFAGIPGYFKGVGAGKSGSGLDAFLNIFYIFLPDVKNYSEMGDNRDSKLNDDESVGTWLIKTLPRKVLIMLLLSMGFNGSLLKCFGMVVDGLGVVTDRVATFQADKLVNDILNAGDNYETALGTSKQGFDKLQGTIFRKTYKEIMAEVGSENQTYDVKQKIGKTLENYIKSNFTKESVKSALVASSPSLGSNPELTNDDWADVTVNVTVGASNSQFGRISISMNDIVSSAISNGQLAENKYINVQLTLKKKAPSHNYLELN</sequence>
<name>A0A6N3EZK2_9CLOT</name>
<accession>A0A6N3EZK2</accession>
<feature type="transmembrane region" description="Helical" evidence="1">
    <location>
        <begin position="74"/>
        <end position="101"/>
    </location>
</feature>
<evidence type="ECO:0000256" key="1">
    <source>
        <dbReference type="SAM" id="Phobius"/>
    </source>
</evidence>
<dbReference type="AlphaFoldDB" id="A0A6N3EZK2"/>
<gene>
    <name evidence="2" type="ORF">CPLFYP93_02321</name>
</gene>
<keyword evidence="1" id="KW-1133">Transmembrane helix</keyword>
<dbReference type="RefSeq" id="WP_156561691.1">
    <property type="nucleotide sequence ID" value="NZ_CACRTV010000057.1"/>
</dbReference>
<keyword evidence="1" id="KW-0472">Membrane</keyword>
<organism evidence="2">
    <name type="scientific">Clostridium paraputrificum</name>
    <dbReference type="NCBI Taxonomy" id="29363"/>
    <lineage>
        <taxon>Bacteria</taxon>
        <taxon>Bacillati</taxon>
        <taxon>Bacillota</taxon>
        <taxon>Clostridia</taxon>
        <taxon>Eubacteriales</taxon>
        <taxon>Clostridiaceae</taxon>
        <taxon>Clostridium</taxon>
    </lineage>
</organism>
<reference evidence="2" key="1">
    <citation type="submission" date="2019-11" db="EMBL/GenBank/DDBJ databases">
        <authorList>
            <person name="Feng L."/>
        </authorList>
    </citation>
    <scope>NUCLEOTIDE SEQUENCE</scope>
    <source>
        <strain evidence="2">CParaputrificumLFYP93</strain>
    </source>
</reference>
<keyword evidence="1" id="KW-0812">Transmembrane</keyword>
<evidence type="ECO:0000313" key="2">
    <source>
        <dbReference type="EMBL" id="VYU45184.1"/>
    </source>
</evidence>